<feature type="region of interest" description="Disordered" evidence="1">
    <location>
        <begin position="1440"/>
        <end position="1466"/>
    </location>
</feature>
<name>A0ABQ9HYN6_9NEOP</name>
<reference evidence="2 3" key="1">
    <citation type="submission" date="2023-02" db="EMBL/GenBank/DDBJ databases">
        <title>LHISI_Scaffold_Assembly.</title>
        <authorList>
            <person name="Stuart O.P."/>
            <person name="Cleave R."/>
            <person name="Magrath M.J.L."/>
            <person name="Mikheyev A.S."/>
        </authorList>
    </citation>
    <scope>NUCLEOTIDE SEQUENCE [LARGE SCALE GENOMIC DNA]</scope>
    <source>
        <strain evidence="2">Daus_M_001</strain>
        <tissue evidence="2">Leg muscle</tissue>
    </source>
</reference>
<organism evidence="2 3">
    <name type="scientific">Dryococelus australis</name>
    <dbReference type="NCBI Taxonomy" id="614101"/>
    <lineage>
        <taxon>Eukaryota</taxon>
        <taxon>Metazoa</taxon>
        <taxon>Ecdysozoa</taxon>
        <taxon>Arthropoda</taxon>
        <taxon>Hexapoda</taxon>
        <taxon>Insecta</taxon>
        <taxon>Pterygota</taxon>
        <taxon>Neoptera</taxon>
        <taxon>Polyneoptera</taxon>
        <taxon>Phasmatodea</taxon>
        <taxon>Verophasmatodea</taxon>
        <taxon>Anareolatae</taxon>
        <taxon>Phasmatidae</taxon>
        <taxon>Eurycanthinae</taxon>
        <taxon>Dryococelus</taxon>
    </lineage>
</organism>
<evidence type="ECO:0000313" key="3">
    <source>
        <dbReference type="Proteomes" id="UP001159363"/>
    </source>
</evidence>
<dbReference type="EMBL" id="JARBHB010000003">
    <property type="protein sequence ID" value="KAJ8889496.1"/>
    <property type="molecule type" value="Genomic_DNA"/>
</dbReference>
<sequence length="1466" mass="162341">MTPRTSQTWLGGEGGVGGGWHPGLGPVLVSLAAEGRDGRQGPHYRNATRQLAPSCLSAEILTIAGSPESHFGEGQLQLLMNAWRRQTCTARALSLASNLEDDEAMIGGYLNYGPVTISCDSRNYHNSFKHFEVMAPVPKVESGAFCRVATTSYGLLQMDVQFRISPPLCTILRRDKTPGQVVCKSVSRRHQATEDVNQCTNGVRTFLRRTSDISTPPYPTVSPQVFVLRVVQYYTKCILQALVLRNTCSVWRSGKDLCQLRRSERTPCKLRKTTPLNYKSIEYTVYEMEETTEITTLSTPSSPTTENTDADIEEVSLGSPVNTVTETAVAPILDLQRLTAFLQAQFETMHAKSQTQLEAMQANMQTHMSDVKNQLVMLREDVAATTNTLDQLVSEKFESRNANVKNKLGQVEKATADRLAKVADKVDQLAQVVKGLHAERFTPGRGRSLEAHISEVYKESRHLTSPISDEEFMAMILLQLPFRYQAQWSGRWDVDLVSFREGLPIRKTRERINGTISTRLGEGTGIRRGEAGEQAVTALTCKSSPRKAEPQGNMQGYQLPFSRPGVSMVTNRPGETTQNRQMQTPTGVKLRAEEYRKKTEYLMNDTGEDSILRKKLCPELRLTVCGLQVPCLLDSGGEVSYIAEAFVNEICPTGIKIPVVPAPRLRIIGATAKPRPIISRQALSAIEGLGSTKRISALVIEGLTKIVILGIDFFDTVQNQFGFWRLVKRRNHKALFGRTEIKQHTIHERKNYNPWDTLTGQCSITGGDKQQTDIIRQSSKLKSISLTQNSLNSDVTNDGTLCYVSVTVHCIVKNYIGRTTYLPRTHSQYWSGLPRFSVRGVRLRVRSAAFAVSRDILSITPPGLAWRESPVSAAVDKLNIAKEKKEETYGETIRWNVLPQAAELHTLQAAVKAVDALGTAARSAARVAGCRWCTVFGLAEWGYPYMVMGRRLWLGDGVTGYMGGVGGKAAGGRGERLQGRGSVWGWKGDRKRVLHMQKRAVRIINDKRKLDSYRPLFKSSEILRFAPVYLISSLRNIERVTHLRWRRGAVRDCGGGVAAVRASSGDCRNYWCKAACALAAPWQSAARSPPYPAQASLLILSVVRTDLLTTSQCDGRADEMAWRGRGSDTRPLGCRSDSLPLSYEGRADLRYQTIFTLENTNSETVMLARCAGETGALRGTPPTNGNVCHTRKKSLSLGGGGTCGQRQLACIHIAFTVTLIVQVDLKSGFQKYSVYRKQPIQEIKTVVYSVYSPAFKAEKRRDDKIDTVTCLKGIIAAKCEAQNWRAVFSSYSVCPPTGISAVTIKVFLVENLQPSVDFFARQWKATHNNPSSVYPSGQTMFSVTTQQRELPRAETNVLNESMFKERGYKAVTHSSVRRKLRFGLTRHRAADGISMKSSYCECGRIGNVAWYSQALARRSAALVAAAVAAAHNTSLPCASRSQHPVAAPELRPPATHLTLHSRRGRL</sequence>
<keyword evidence="3" id="KW-1185">Reference proteome</keyword>
<gene>
    <name evidence="2" type="ORF">PR048_008995</name>
</gene>
<accession>A0ABQ9HYN6</accession>
<dbReference type="InterPro" id="IPR021109">
    <property type="entry name" value="Peptidase_aspartic_dom_sf"/>
</dbReference>
<evidence type="ECO:0000313" key="2">
    <source>
        <dbReference type="EMBL" id="KAJ8889496.1"/>
    </source>
</evidence>
<proteinExistence type="predicted"/>
<dbReference type="Proteomes" id="UP001159363">
    <property type="component" value="Chromosome 3"/>
</dbReference>
<dbReference type="SUPFAM" id="SSF50630">
    <property type="entry name" value="Acid proteases"/>
    <property type="match status" value="1"/>
</dbReference>
<dbReference type="CDD" id="cd00303">
    <property type="entry name" value="retropepsin_like"/>
    <property type="match status" value="1"/>
</dbReference>
<evidence type="ECO:0000256" key="1">
    <source>
        <dbReference type="SAM" id="MobiDB-lite"/>
    </source>
</evidence>
<feature type="region of interest" description="Disordered" evidence="1">
    <location>
        <begin position="543"/>
        <end position="565"/>
    </location>
</feature>
<comment type="caution">
    <text evidence="2">The sequence shown here is derived from an EMBL/GenBank/DDBJ whole genome shotgun (WGS) entry which is preliminary data.</text>
</comment>
<protein>
    <submittedName>
        <fullName evidence="2">Uncharacterized protein</fullName>
    </submittedName>
</protein>